<dbReference type="KEGG" id="bpg:Bathy06g01700"/>
<evidence type="ECO:0000313" key="3">
    <source>
        <dbReference type="Proteomes" id="UP000198341"/>
    </source>
</evidence>
<dbReference type="EMBL" id="FO082273">
    <property type="protein sequence ID" value="CCO16954.1"/>
    <property type="molecule type" value="Genomic_DNA"/>
</dbReference>
<reference evidence="2 3" key="1">
    <citation type="submission" date="2011-10" db="EMBL/GenBank/DDBJ databases">
        <authorList>
            <person name="Genoscope - CEA"/>
        </authorList>
    </citation>
    <scope>NUCLEOTIDE SEQUENCE [LARGE SCALE GENOMIC DNA]</scope>
    <source>
        <strain evidence="2 3">RCC 1105</strain>
    </source>
</reference>
<sequence>MSNEEEEEWRKYNIHDARSLPTPSHSNEEYYVYPFDDRNKSDPDELQTRCEANFCSAEDIGTHLCSGDMFT</sequence>
<gene>
    <name evidence="2" type="ORF">Bathy06g01700</name>
</gene>
<dbReference type="AlphaFoldDB" id="K8EG64"/>
<dbReference type="Proteomes" id="UP000198341">
    <property type="component" value="Chromosome 6"/>
</dbReference>
<evidence type="ECO:0000313" key="2">
    <source>
        <dbReference type="EMBL" id="CCO16954.1"/>
    </source>
</evidence>
<name>K8EG64_9CHLO</name>
<dbReference type="GeneID" id="19015150"/>
<feature type="compositionally biased region" description="Basic and acidic residues" evidence="1">
    <location>
        <begin position="8"/>
        <end position="18"/>
    </location>
</feature>
<accession>K8EG64</accession>
<evidence type="ECO:0000256" key="1">
    <source>
        <dbReference type="SAM" id="MobiDB-lite"/>
    </source>
</evidence>
<organism evidence="2 3">
    <name type="scientific">Bathycoccus prasinos</name>
    <dbReference type="NCBI Taxonomy" id="41875"/>
    <lineage>
        <taxon>Eukaryota</taxon>
        <taxon>Viridiplantae</taxon>
        <taxon>Chlorophyta</taxon>
        <taxon>Mamiellophyceae</taxon>
        <taxon>Mamiellales</taxon>
        <taxon>Bathycoccaceae</taxon>
        <taxon>Bathycoccus</taxon>
    </lineage>
</organism>
<feature type="region of interest" description="Disordered" evidence="1">
    <location>
        <begin position="1"/>
        <end position="29"/>
    </location>
</feature>
<keyword evidence="3" id="KW-1185">Reference proteome</keyword>
<dbReference type="RefSeq" id="XP_007512354.1">
    <property type="nucleotide sequence ID" value="XM_007512292.1"/>
</dbReference>
<proteinExistence type="predicted"/>
<protein>
    <submittedName>
        <fullName evidence="2">Uncharacterized protein</fullName>
    </submittedName>
</protein>